<comment type="caution">
    <text evidence="2">The sequence shown here is derived from an EMBL/GenBank/DDBJ whole genome shotgun (WGS) entry which is preliminary data.</text>
</comment>
<protein>
    <submittedName>
        <fullName evidence="2">Uncharacterized protein</fullName>
    </submittedName>
</protein>
<sequence>MPVQAVVGREPIEALFPSFSAFLSSERNSTRLPHGLRRFLHAVQSEQTAPPSTPRIFLDHGGVKALVAYFVVKPGTAHASGNEALRQRFTELDDLSTTDRVQLAQRIGEADAHPTIGDLIRQVEHQMVGEQPEAGPRPAKRPRTNEYPTASSDSASLIADEAQGRGVDSSAIQADTDNPSAEEGEPVAGACIQGVVNIFPEYLSDAIRRDGVGDKRRAAVTISFPGKPFGVVACIMTLAVRPNKVDRLAHLLFGAHLETEGQNREVVLESGCRILVLPKVVIQGCRTATISKVFGPVIAEAIAAAPYRRQEVLDGVSATRCVTMTIYSDERGAEISLSLGLKEGSRIDEMLQ</sequence>
<gene>
    <name evidence="2" type="ORF">CEP51_002646</name>
</gene>
<accession>A0A428SAB6</accession>
<dbReference type="AlphaFoldDB" id="A0A428SAB6"/>
<reference evidence="2 3" key="1">
    <citation type="submission" date="2017-06" db="EMBL/GenBank/DDBJ databases">
        <title>Comparative genomic analysis of Ambrosia Fusariam Clade fungi.</title>
        <authorList>
            <person name="Stajich J.E."/>
            <person name="Carrillo J."/>
            <person name="Kijimoto T."/>
            <person name="Eskalen A."/>
            <person name="O'Donnell K."/>
            <person name="Kasson M."/>
        </authorList>
    </citation>
    <scope>NUCLEOTIDE SEQUENCE [LARGE SCALE GENOMIC DNA]</scope>
    <source>
        <strain evidence="2 3">NRRL62606</strain>
    </source>
</reference>
<feature type="compositionally biased region" description="Polar residues" evidence="1">
    <location>
        <begin position="146"/>
        <end position="155"/>
    </location>
</feature>
<dbReference type="Proteomes" id="UP000287972">
    <property type="component" value="Unassembled WGS sequence"/>
</dbReference>
<feature type="region of interest" description="Disordered" evidence="1">
    <location>
        <begin position="129"/>
        <end position="185"/>
    </location>
</feature>
<organism evidence="2 3">
    <name type="scientific">Fusarium floridanum</name>
    <dbReference type="NCBI Taxonomy" id="1325733"/>
    <lineage>
        <taxon>Eukaryota</taxon>
        <taxon>Fungi</taxon>
        <taxon>Dikarya</taxon>
        <taxon>Ascomycota</taxon>
        <taxon>Pezizomycotina</taxon>
        <taxon>Sordariomycetes</taxon>
        <taxon>Hypocreomycetidae</taxon>
        <taxon>Hypocreales</taxon>
        <taxon>Nectriaceae</taxon>
        <taxon>Fusarium</taxon>
        <taxon>Fusarium solani species complex</taxon>
    </lineage>
</organism>
<proteinExistence type="predicted"/>
<evidence type="ECO:0000313" key="2">
    <source>
        <dbReference type="EMBL" id="RSL86723.1"/>
    </source>
</evidence>
<dbReference type="EMBL" id="NKCL01000039">
    <property type="protein sequence ID" value="RSL86723.1"/>
    <property type="molecule type" value="Genomic_DNA"/>
</dbReference>
<evidence type="ECO:0000313" key="3">
    <source>
        <dbReference type="Proteomes" id="UP000287972"/>
    </source>
</evidence>
<evidence type="ECO:0000256" key="1">
    <source>
        <dbReference type="SAM" id="MobiDB-lite"/>
    </source>
</evidence>
<keyword evidence="3" id="KW-1185">Reference proteome</keyword>
<name>A0A428SAB6_9HYPO</name>
<feature type="compositionally biased region" description="Polar residues" evidence="1">
    <location>
        <begin position="170"/>
        <end position="179"/>
    </location>
</feature>